<dbReference type="InterPro" id="IPR036188">
    <property type="entry name" value="FAD/NAD-bd_sf"/>
</dbReference>
<dbReference type="GeneID" id="8108152"/>
<evidence type="ECO:0000256" key="15">
    <source>
        <dbReference type="ARBA" id="ARBA00034536"/>
    </source>
</evidence>
<dbReference type="InterPro" id="IPR050346">
    <property type="entry name" value="FMO-like"/>
</dbReference>
<keyword evidence="12" id="KW-0472">Membrane</keyword>
<protein>
    <recommendedName>
        <fullName evidence="15">Flavin-containing monooxygenase 1</fullName>
        <ecNumber evidence="14">1.14.13.148</ecNumber>
    </recommendedName>
    <alternativeName>
        <fullName evidence="17">Dimethylaniline monooxygenase [N-oxide-forming] 1</fullName>
    </alternativeName>
    <alternativeName>
        <fullName evidence="13">Dimethylaniline oxidase 1</fullName>
    </alternativeName>
    <alternativeName>
        <fullName evidence="16">Trimethylamine monooxygenase</fullName>
    </alternativeName>
</protein>
<dbReference type="HOGENOM" id="CLU_006909_8_3_1"/>
<evidence type="ECO:0000256" key="22">
    <source>
        <dbReference type="ARBA" id="ARBA00049443"/>
    </source>
</evidence>
<evidence type="ECO:0000256" key="4">
    <source>
        <dbReference type="ARBA" id="ARBA00022630"/>
    </source>
</evidence>
<dbReference type="EMBL" id="EQ962656">
    <property type="protein sequence ID" value="EED16169.1"/>
    <property type="molecule type" value="Genomic_DNA"/>
</dbReference>
<evidence type="ECO:0000256" key="6">
    <source>
        <dbReference type="ARBA" id="ARBA00022824"/>
    </source>
</evidence>
<evidence type="ECO:0000256" key="17">
    <source>
        <dbReference type="ARBA" id="ARBA00034561"/>
    </source>
</evidence>
<evidence type="ECO:0000256" key="11">
    <source>
        <dbReference type="ARBA" id="ARBA00023033"/>
    </source>
</evidence>
<keyword evidence="24" id="KW-1185">Reference proteome</keyword>
<evidence type="ECO:0000256" key="3">
    <source>
        <dbReference type="ARBA" id="ARBA00009183"/>
    </source>
</evidence>
<dbReference type="Gene3D" id="3.50.50.60">
    <property type="entry name" value="FAD/NAD(P)-binding domain"/>
    <property type="match status" value="1"/>
</dbReference>
<comment type="catalytic activity">
    <reaction evidence="19">
        <text>hypotaurine + NADH + O2 + H(+) = taurine + NAD(+) + H2O</text>
        <dbReference type="Rhea" id="RHEA:74111"/>
        <dbReference type="ChEBI" id="CHEBI:15377"/>
        <dbReference type="ChEBI" id="CHEBI:15378"/>
        <dbReference type="ChEBI" id="CHEBI:15379"/>
        <dbReference type="ChEBI" id="CHEBI:57540"/>
        <dbReference type="ChEBI" id="CHEBI:57853"/>
        <dbReference type="ChEBI" id="CHEBI:57945"/>
        <dbReference type="ChEBI" id="CHEBI:507393"/>
        <dbReference type="EC" id="1.14.13.8"/>
    </reaction>
    <physiologicalReaction direction="left-to-right" evidence="19">
        <dbReference type="Rhea" id="RHEA:74112"/>
    </physiologicalReaction>
</comment>
<evidence type="ECO:0000256" key="16">
    <source>
        <dbReference type="ARBA" id="ARBA00034554"/>
    </source>
</evidence>
<keyword evidence="11 23" id="KW-0503">Monooxygenase</keyword>
<dbReference type="eggNOG" id="KOG1399">
    <property type="taxonomic scope" value="Eukaryota"/>
</dbReference>
<gene>
    <name evidence="23" type="ORF">TSTA_012760</name>
</gene>
<name>B8MF70_TALSN</name>
<dbReference type="InterPro" id="IPR020946">
    <property type="entry name" value="Flavin_mOase-like"/>
</dbReference>
<keyword evidence="6" id="KW-0256">Endoplasmic reticulum</keyword>
<dbReference type="InterPro" id="IPR000960">
    <property type="entry name" value="Flavin_mOase"/>
</dbReference>
<keyword evidence="10" id="KW-0560">Oxidoreductase</keyword>
<evidence type="ECO:0000256" key="19">
    <source>
        <dbReference type="ARBA" id="ARBA00047338"/>
    </source>
</evidence>
<evidence type="ECO:0000256" key="7">
    <source>
        <dbReference type="ARBA" id="ARBA00022827"/>
    </source>
</evidence>
<dbReference type="RefSeq" id="XP_002483403.1">
    <property type="nucleotide sequence ID" value="XM_002483358.1"/>
</dbReference>
<dbReference type="PANTHER" id="PTHR23023">
    <property type="entry name" value="DIMETHYLANILINE MONOOXYGENASE"/>
    <property type="match status" value="1"/>
</dbReference>
<comment type="function">
    <text evidence="18">Broad spectrum monooxygenase that catalyzes the oxygenation of a wide variety of nitrogen- and sulfur-containing compounds including xenobiotics. Catalyzes the S-oxygenation of hypotaurine to produce taurine, an organic osmolyte involved in cell volume regulation as well as a variety of cytoprotective and developmental processes. In vitro, catalyzes the N-oxygenation of trimethylamine (TMA) to produce trimethylamine N-oxide (TMAO) and could therefore participate to the detoxification of this compound that is generated by the action of gut microbiota from dietary precursors such as choline, choline containing compounds, betaine or L-carnitine.</text>
</comment>
<dbReference type="PhylomeDB" id="B8MF70"/>
<comment type="catalytic activity">
    <reaction evidence="22">
        <text>N,N-dimethylaniline + NADPH + O2 + H(+) = N,N-dimethylaniline N-oxide + NADP(+) + H2O</text>
        <dbReference type="Rhea" id="RHEA:24468"/>
        <dbReference type="ChEBI" id="CHEBI:15377"/>
        <dbReference type="ChEBI" id="CHEBI:15378"/>
        <dbReference type="ChEBI" id="CHEBI:15379"/>
        <dbReference type="ChEBI" id="CHEBI:16269"/>
        <dbReference type="ChEBI" id="CHEBI:17735"/>
        <dbReference type="ChEBI" id="CHEBI:57783"/>
        <dbReference type="ChEBI" id="CHEBI:58349"/>
        <dbReference type="EC" id="1.14.13.8"/>
    </reaction>
    <physiologicalReaction direction="left-to-right" evidence="22">
        <dbReference type="Rhea" id="RHEA:24469"/>
    </physiologicalReaction>
</comment>
<sequence>MVFKYYPGAKVAIIGAGVSGLVTAKECLEEGLLPTVYEARPYIGGQWHYEEPDPLTGETFSSVYDSVVSNTCALRSQFSDFPMDPAEYPDYPTHQDYLRYLHEYVAHFGLERHILLNTEVLSCEKIPGCKWRVKTGTSEDEFGALFVCTGKESVPYMPEVTGVELFEGRVIHSHVYRQPSVYAGRRVAIVGFGSSAVDIASEVSVHAESCHLITQRGGWVLPRYVNGRLVESLQSRLAEYVLPRCVLNMAYELTHRLVTGEMHPALKPNHRLLEANPVVSNTFLDHIRSRRITPHRASVERFTESKIVLSNGESLEVDEVIFCTGYNVTMPIISEDTYRGEKPNSIHLYRLVSPPSEDTLFFLGLVEFTGPIHPTVELQARWAVASLIGRLHLPSREKMQREIRKAERQQQKMFVNSRRHTIAVPALRYMETLADDLEVKPNLPKLVRRYILSRHPLDGLSIVNYYYIGMITSAPYRLFGHGEKHELAEATILRMARYGDEFSETEEVLLAADGAVWNATKDK</sequence>
<comment type="subcellular location">
    <subcellularLocation>
        <location evidence="2">Endoplasmic reticulum membrane</location>
        <topology evidence="2">Single-pass membrane protein</topology>
    </subcellularLocation>
</comment>
<evidence type="ECO:0000256" key="10">
    <source>
        <dbReference type="ARBA" id="ARBA00023002"/>
    </source>
</evidence>
<comment type="cofactor">
    <cofactor evidence="1">
        <name>FAD</name>
        <dbReference type="ChEBI" id="CHEBI:57692"/>
    </cofactor>
</comment>
<evidence type="ECO:0000256" key="1">
    <source>
        <dbReference type="ARBA" id="ARBA00001974"/>
    </source>
</evidence>
<keyword evidence="8" id="KW-0521">NADP</keyword>
<reference evidence="24" key="1">
    <citation type="journal article" date="2015" name="Genome Announc.">
        <title>Genome sequence of the AIDS-associated pathogen Penicillium marneffei (ATCC18224) and its near taxonomic relative Talaromyces stipitatus (ATCC10500).</title>
        <authorList>
            <person name="Nierman W.C."/>
            <person name="Fedorova-Abrams N.D."/>
            <person name="Andrianopoulos A."/>
        </authorList>
    </citation>
    <scope>NUCLEOTIDE SEQUENCE [LARGE SCALE GENOMIC DNA]</scope>
    <source>
        <strain evidence="24">ATCC 10500 / CBS 375.48 / QM 6759 / NRRL 1006</strain>
    </source>
</reference>
<comment type="catalytic activity">
    <reaction evidence="21">
        <text>trimethylamine + NADPH + O2 = trimethylamine N-oxide + NADP(+) + H2O</text>
        <dbReference type="Rhea" id="RHEA:31979"/>
        <dbReference type="ChEBI" id="CHEBI:15377"/>
        <dbReference type="ChEBI" id="CHEBI:15379"/>
        <dbReference type="ChEBI" id="CHEBI:15724"/>
        <dbReference type="ChEBI" id="CHEBI:57783"/>
        <dbReference type="ChEBI" id="CHEBI:58349"/>
        <dbReference type="ChEBI" id="CHEBI:58389"/>
        <dbReference type="EC" id="1.14.13.148"/>
    </reaction>
    <physiologicalReaction direction="left-to-right" evidence="21">
        <dbReference type="Rhea" id="RHEA:31980"/>
    </physiologicalReaction>
</comment>
<evidence type="ECO:0000313" key="23">
    <source>
        <dbReference type="EMBL" id="EED16169.1"/>
    </source>
</evidence>
<dbReference type="FunFam" id="3.50.50.60:FF:000159">
    <property type="entry name" value="Dimethylaniline monooxygenase [N-oxide-forming]"/>
    <property type="match status" value="1"/>
</dbReference>
<organism evidence="23 24">
    <name type="scientific">Talaromyces stipitatus (strain ATCC 10500 / CBS 375.48 / QM 6759 / NRRL 1006)</name>
    <name type="common">Penicillium stipitatum</name>
    <dbReference type="NCBI Taxonomy" id="441959"/>
    <lineage>
        <taxon>Eukaryota</taxon>
        <taxon>Fungi</taxon>
        <taxon>Dikarya</taxon>
        <taxon>Ascomycota</taxon>
        <taxon>Pezizomycotina</taxon>
        <taxon>Eurotiomycetes</taxon>
        <taxon>Eurotiomycetidae</taxon>
        <taxon>Eurotiales</taxon>
        <taxon>Trichocomaceae</taxon>
        <taxon>Talaromyces</taxon>
        <taxon>Talaromyces sect. Talaromyces</taxon>
    </lineage>
</organism>
<evidence type="ECO:0000256" key="8">
    <source>
        <dbReference type="ARBA" id="ARBA00022857"/>
    </source>
</evidence>
<evidence type="ECO:0000256" key="13">
    <source>
        <dbReference type="ARBA" id="ARBA00029725"/>
    </source>
</evidence>
<proteinExistence type="inferred from homology"/>
<dbReference type="GO" id="GO:0034899">
    <property type="term" value="F:trimethylamine monooxygenase activity"/>
    <property type="evidence" value="ECO:0007669"/>
    <property type="project" value="UniProtKB-EC"/>
</dbReference>
<dbReference type="OrthoDB" id="66881at2759"/>
<dbReference type="STRING" id="441959.B8MF70"/>
<dbReference type="AlphaFoldDB" id="B8MF70"/>
<evidence type="ECO:0000256" key="2">
    <source>
        <dbReference type="ARBA" id="ARBA00004389"/>
    </source>
</evidence>
<dbReference type="SUPFAM" id="SSF51905">
    <property type="entry name" value="FAD/NAD(P)-binding domain"/>
    <property type="match status" value="2"/>
</dbReference>
<dbReference type="InParanoid" id="B8MF70"/>
<evidence type="ECO:0000256" key="20">
    <source>
        <dbReference type="ARBA" id="ARBA00048041"/>
    </source>
</evidence>
<dbReference type="GO" id="GO:0050660">
    <property type="term" value="F:flavin adenine dinucleotide binding"/>
    <property type="evidence" value="ECO:0007669"/>
    <property type="project" value="InterPro"/>
</dbReference>
<dbReference type="PRINTS" id="PR00370">
    <property type="entry name" value="FMOXYGENASE"/>
</dbReference>
<evidence type="ECO:0000256" key="9">
    <source>
        <dbReference type="ARBA" id="ARBA00022989"/>
    </source>
</evidence>
<dbReference type="GO" id="GO:0004499">
    <property type="term" value="F:N,N-dimethylaniline monooxygenase activity"/>
    <property type="evidence" value="ECO:0007669"/>
    <property type="project" value="InterPro"/>
</dbReference>
<keyword evidence="7" id="KW-0274">FAD</keyword>
<dbReference type="GO" id="GO:0005789">
    <property type="term" value="C:endoplasmic reticulum membrane"/>
    <property type="evidence" value="ECO:0007669"/>
    <property type="project" value="UniProtKB-SubCell"/>
</dbReference>
<dbReference type="EC" id="1.14.13.148" evidence="14"/>
<evidence type="ECO:0000256" key="21">
    <source>
        <dbReference type="ARBA" id="ARBA00048088"/>
    </source>
</evidence>
<dbReference type="VEuPathDB" id="FungiDB:TSTA_012760"/>
<accession>B8MF70</accession>
<comment type="similarity">
    <text evidence="3">Belongs to the FMO family.</text>
</comment>
<evidence type="ECO:0000256" key="12">
    <source>
        <dbReference type="ARBA" id="ARBA00023136"/>
    </source>
</evidence>
<dbReference type="Pfam" id="PF00743">
    <property type="entry name" value="FMO-like"/>
    <property type="match status" value="1"/>
</dbReference>
<evidence type="ECO:0000256" key="14">
    <source>
        <dbReference type="ARBA" id="ARBA00034528"/>
    </source>
</evidence>
<dbReference type="Proteomes" id="UP000001745">
    <property type="component" value="Unassembled WGS sequence"/>
</dbReference>
<dbReference type="OMA" id="CCTGYDI"/>
<evidence type="ECO:0000256" key="5">
    <source>
        <dbReference type="ARBA" id="ARBA00022692"/>
    </source>
</evidence>
<keyword evidence="4" id="KW-0285">Flavoprotein</keyword>
<keyword evidence="9" id="KW-1133">Transmembrane helix</keyword>
<dbReference type="GO" id="GO:0050661">
    <property type="term" value="F:NADP binding"/>
    <property type="evidence" value="ECO:0007669"/>
    <property type="project" value="InterPro"/>
</dbReference>
<keyword evidence="5" id="KW-0812">Transmembrane</keyword>
<comment type="catalytic activity">
    <reaction evidence="20">
        <text>hypotaurine + NADPH + O2 + H(+) = taurine + NADP(+) + H2O</text>
        <dbReference type="Rhea" id="RHEA:69819"/>
        <dbReference type="ChEBI" id="CHEBI:15377"/>
        <dbReference type="ChEBI" id="CHEBI:15378"/>
        <dbReference type="ChEBI" id="CHEBI:15379"/>
        <dbReference type="ChEBI" id="CHEBI:57783"/>
        <dbReference type="ChEBI" id="CHEBI:57853"/>
        <dbReference type="ChEBI" id="CHEBI:58349"/>
        <dbReference type="ChEBI" id="CHEBI:507393"/>
        <dbReference type="EC" id="1.14.13.8"/>
    </reaction>
    <physiologicalReaction direction="left-to-right" evidence="20">
        <dbReference type="Rhea" id="RHEA:69820"/>
    </physiologicalReaction>
</comment>
<dbReference type="PIRSF" id="PIRSF000332">
    <property type="entry name" value="FMO"/>
    <property type="match status" value="1"/>
</dbReference>
<evidence type="ECO:0000313" key="24">
    <source>
        <dbReference type="Proteomes" id="UP000001745"/>
    </source>
</evidence>
<evidence type="ECO:0000256" key="18">
    <source>
        <dbReference type="ARBA" id="ARBA00045957"/>
    </source>
</evidence>